<accession>H3NNA8</accession>
<keyword evidence="2" id="KW-1185">Reference proteome</keyword>
<dbReference type="Gene3D" id="3.40.50.300">
    <property type="entry name" value="P-loop containing nucleotide triphosphate hydrolases"/>
    <property type="match status" value="1"/>
</dbReference>
<dbReference type="Proteomes" id="UP000004191">
    <property type="component" value="Unassembled WGS sequence"/>
</dbReference>
<sequence length="156" mass="18325">MNISSLKRDCLSSPIQHQYTFEKFLNEKGQAYKVAYNYAKSFEQMKKDNVGLLFYGDIGSGKTMHLIVDHSLNQDNVRLLTEVGEQDLLNMIESEDKNTIKVEEPKKEEIKNISGIGEKTFEKLRDKISINWKYEGYMIYLKYSRNFMKEVYIKDV</sequence>
<evidence type="ECO:0000313" key="2">
    <source>
        <dbReference type="Proteomes" id="UP000004191"/>
    </source>
</evidence>
<dbReference type="InterPro" id="IPR010994">
    <property type="entry name" value="RuvA_2-like"/>
</dbReference>
<dbReference type="eggNOG" id="COG1484">
    <property type="taxonomic scope" value="Bacteria"/>
</dbReference>
<gene>
    <name evidence="1" type="ORF">HMPREF9709_00819</name>
</gene>
<name>H3NNA8_9FIRM</name>
<dbReference type="STRING" id="883114.HMPREF9709_00819"/>
<reference evidence="1 2" key="1">
    <citation type="submission" date="2012-01" db="EMBL/GenBank/DDBJ databases">
        <title>The Genome Sequence of Helcococcus kunzii ATCC 51366.</title>
        <authorList>
            <consortium name="The Broad Institute Genome Sequencing Platform"/>
            <person name="Earl A."/>
            <person name="Ward D."/>
            <person name="Feldgarden M."/>
            <person name="Gevers D."/>
            <person name="Huys G."/>
            <person name="Young S.K."/>
            <person name="Zeng Q."/>
            <person name="Gargeya S."/>
            <person name="Fitzgerald M."/>
            <person name="Haas B."/>
            <person name="Abouelleil A."/>
            <person name="Alvarado L."/>
            <person name="Arachchi H.M."/>
            <person name="Berlin A."/>
            <person name="Chapman S.B."/>
            <person name="Gearin G."/>
            <person name="Goldberg J."/>
            <person name="Griggs A."/>
            <person name="Gujja S."/>
            <person name="Hansen M."/>
            <person name="Heiman D."/>
            <person name="Howarth C."/>
            <person name="Larimer J."/>
            <person name="Lui A."/>
            <person name="MacDonald P.J.P."/>
            <person name="McCowen C."/>
            <person name="Montmayeur A."/>
            <person name="Murphy C."/>
            <person name="Neiman D."/>
            <person name="Pearson M."/>
            <person name="Priest M."/>
            <person name="Roberts A."/>
            <person name="Saif S."/>
            <person name="Shea T."/>
            <person name="Sisk P."/>
            <person name="Stolte C."/>
            <person name="Sykes S."/>
            <person name="Wortman J."/>
            <person name="Nusbaum C."/>
            <person name="Birren B."/>
        </authorList>
    </citation>
    <scope>NUCLEOTIDE SEQUENCE [LARGE SCALE GENOMIC DNA]</scope>
    <source>
        <strain evidence="1 2">ATCC 51366</strain>
    </source>
</reference>
<comment type="caution">
    <text evidence="1">The sequence shown here is derived from an EMBL/GenBank/DDBJ whole genome shotgun (WGS) entry which is preliminary data.</text>
</comment>
<dbReference type="PATRIC" id="fig|883114.3.peg.809"/>
<dbReference type="HOGENOM" id="CLU_1684144_0_0_9"/>
<evidence type="ECO:0008006" key="3">
    <source>
        <dbReference type="Google" id="ProtNLM"/>
    </source>
</evidence>
<organism evidence="1 2">
    <name type="scientific">Helcococcus kunzii ATCC 51366</name>
    <dbReference type="NCBI Taxonomy" id="883114"/>
    <lineage>
        <taxon>Bacteria</taxon>
        <taxon>Bacillati</taxon>
        <taxon>Bacillota</taxon>
        <taxon>Tissierellia</taxon>
        <taxon>Tissierellales</taxon>
        <taxon>Peptoniphilaceae</taxon>
        <taxon>Helcococcus</taxon>
    </lineage>
</organism>
<dbReference type="SUPFAM" id="SSF47781">
    <property type="entry name" value="RuvA domain 2-like"/>
    <property type="match status" value="1"/>
</dbReference>
<dbReference type="InterPro" id="IPR027417">
    <property type="entry name" value="P-loop_NTPase"/>
</dbReference>
<dbReference type="EMBL" id="AGEI01000021">
    <property type="protein sequence ID" value="EHR33883.1"/>
    <property type="molecule type" value="Genomic_DNA"/>
</dbReference>
<dbReference type="AlphaFoldDB" id="H3NNA8"/>
<evidence type="ECO:0000313" key="1">
    <source>
        <dbReference type="EMBL" id="EHR33883.1"/>
    </source>
</evidence>
<protein>
    <recommendedName>
        <fullName evidence="3">Chromosomal replication initiator protein DnaA domain-containing protein</fullName>
    </recommendedName>
</protein>
<proteinExistence type="predicted"/>